<sequence>MSETPPLHSSIVALVSLAAGIAAKHPAMGLCQVQRLRSLGVSEDHIQTAVEIARHIRDEAAQKLDAAFDEQAAPPTADSVADTSLVSGGACCTPTASGQACC</sequence>
<organism evidence="1 2">
    <name type="scientific">Candidatus Thiothrix anitrata</name>
    <dbReference type="NCBI Taxonomy" id="2823902"/>
    <lineage>
        <taxon>Bacteria</taxon>
        <taxon>Pseudomonadati</taxon>
        <taxon>Pseudomonadota</taxon>
        <taxon>Gammaproteobacteria</taxon>
        <taxon>Thiotrichales</taxon>
        <taxon>Thiotrichaceae</taxon>
        <taxon>Thiothrix</taxon>
    </lineage>
</organism>
<keyword evidence="2" id="KW-1185">Reference proteome</keyword>
<dbReference type="RefSeq" id="WP_210228875.1">
    <property type="nucleotide sequence ID" value="NZ_CP072800.1"/>
</dbReference>
<proteinExistence type="predicted"/>
<reference evidence="1 2" key="1">
    <citation type="submission" date="2021-04" db="EMBL/GenBank/DDBJ databases">
        <title>Genomics, taxonomy and metabolism of representatives of sulfur bacteria of the genus Thiothrix: Thiothrix fructosivorans QT, Thiothrix unzii A1T and three new species, Thiothrix subterranea sp. nov., Thiothrix litoralis sp. nov. and 'Candidatus Thiothrix anitrata' sp. nov.</title>
        <authorList>
            <person name="Ravin N.V."/>
            <person name="Smolyakov D."/>
            <person name="Rudenko T.S."/>
            <person name="Mardanov A.V."/>
            <person name="Beletsky A.V."/>
            <person name="Markov N.D."/>
            <person name="Fomenkov A.I."/>
            <person name="Roberts R.J."/>
            <person name="Karnachuk O.V."/>
            <person name="Novikov A."/>
            <person name="Grabovich M.Y."/>
        </authorList>
    </citation>
    <scope>NUCLEOTIDE SEQUENCE [LARGE SCALE GENOMIC DNA]</scope>
    <source>
        <strain evidence="1 2">A52</strain>
    </source>
</reference>
<name>A0ABX7X4W3_9GAMM</name>
<accession>A0ABX7X4W3</accession>
<dbReference type="Proteomes" id="UP000672027">
    <property type="component" value="Chromosome"/>
</dbReference>
<protein>
    <submittedName>
        <fullName evidence="1">Uncharacterized protein</fullName>
    </submittedName>
</protein>
<dbReference type="EMBL" id="CP072800">
    <property type="protein sequence ID" value="QTR50919.1"/>
    <property type="molecule type" value="Genomic_DNA"/>
</dbReference>
<evidence type="ECO:0000313" key="2">
    <source>
        <dbReference type="Proteomes" id="UP000672027"/>
    </source>
</evidence>
<gene>
    <name evidence="1" type="ORF">J8380_04955</name>
</gene>
<evidence type="ECO:0000313" key="1">
    <source>
        <dbReference type="EMBL" id="QTR50919.1"/>
    </source>
</evidence>